<reference evidence="1 2" key="1">
    <citation type="submission" date="2018-04" db="EMBL/GenBank/DDBJ databases">
        <title>Pseudomonas sp. nov., isolated from mangrove soil.</title>
        <authorList>
            <person name="Chen C."/>
        </authorList>
    </citation>
    <scope>NUCLEOTIDE SEQUENCE [LARGE SCALE GENOMIC DNA]</scope>
    <source>
        <strain evidence="1 2">JCM 14246</strain>
    </source>
</reference>
<keyword evidence="2" id="KW-1185">Reference proteome</keyword>
<name>A0A2T5PHY5_ECTOL</name>
<accession>A0A2T5PHY5</accession>
<evidence type="ECO:0000313" key="2">
    <source>
        <dbReference type="Proteomes" id="UP000244052"/>
    </source>
</evidence>
<dbReference type="Proteomes" id="UP000244052">
    <property type="component" value="Unassembled WGS sequence"/>
</dbReference>
<organism evidence="1 2">
    <name type="scientific">Ectopseudomonas oleovorans</name>
    <name type="common">Pseudomonas oleovorans</name>
    <dbReference type="NCBI Taxonomy" id="301"/>
    <lineage>
        <taxon>Bacteria</taxon>
        <taxon>Pseudomonadati</taxon>
        <taxon>Pseudomonadota</taxon>
        <taxon>Gammaproteobacteria</taxon>
        <taxon>Pseudomonadales</taxon>
        <taxon>Pseudomonadaceae</taxon>
        <taxon>Ectopseudomonas</taxon>
    </lineage>
</organism>
<protein>
    <recommendedName>
        <fullName evidence="3">CopG family transcriptional regulator</fullName>
    </recommendedName>
</protein>
<comment type="caution">
    <text evidence="1">The sequence shown here is derived from an EMBL/GenBank/DDBJ whole genome shotgun (WGS) entry which is preliminary data.</text>
</comment>
<dbReference type="EMBL" id="QASO01000119">
    <property type="protein sequence ID" value="PTU77337.1"/>
    <property type="molecule type" value="Genomic_DNA"/>
</dbReference>
<gene>
    <name evidence="1" type="ORF">DBO86_20365</name>
</gene>
<evidence type="ECO:0008006" key="3">
    <source>
        <dbReference type="Google" id="ProtNLM"/>
    </source>
</evidence>
<evidence type="ECO:0000313" key="1">
    <source>
        <dbReference type="EMBL" id="PTU77337.1"/>
    </source>
</evidence>
<proteinExistence type="predicted"/>
<dbReference type="RefSeq" id="WP_108234676.1">
    <property type="nucleotide sequence ID" value="NZ_QASO01000119.1"/>
</dbReference>
<dbReference type="AlphaFoldDB" id="A0A2T5PHY5"/>
<sequence>MALKKPSQAAAGKSPVSSVAAEALARQLADRPYGEQKTAGSSAAIKAKPISISLPPSVIEQLEDTVRDNKRSGEGPRTISAIVREALEAAGYRG</sequence>